<evidence type="ECO:0000313" key="1">
    <source>
        <dbReference type="EMBL" id="ACV79213.1"/>
    </source>
</evidence>
<organism evidence="1 2">
    <name type="scientific">Nakamurella multipartita (strain ATCC 700099 / DSM 44233 / CIP 104796 / JCM 9543 / NBRC 105858 / Y-104)</name>
    <name type="common">Microsphaera multipartita</name>
    <dbReference type="NCBI Taxonomy" id="479431"/>
    <lineage>
        <taxon>Bacteria</taxon>
        <taxon>Bacillati</taxon>
        <taxon>Actinomycetota</taxon>
        <taxon>Actinomycetes</taxon>
        <taxon>Nakamurellales</taxon>
        <taxon>Nakamurellaceae</taxon>
        <taxon>Nakamurella</taxon>
    </lineage>
</organism>
<reference evidence="1 2" key="2">
    <citation type="journal article" date="2010" name="Stand. Genomic Sci.">
        <title>Complete genome sequence of Nakamurella multipartita type strain (Y-104).</title>
        <authorList>
            <person name="Tice H."/>
            <person name="Mayilraj S."/>
            <person name="Sims D."/>
            <person name="Lapidus A."/>
            <person name="Nolan M."/>
            <person name="Lucas S."/>
            <person name="Glavina Del Rio T."/>
            <person name="Copeland A."/>
            <person name="Cheng J.F."/>
            <person name="Meincke L."/>
            <person name="Bruce D."/>
            <person name="Goodwin L."/>
            <person name="Pitluck S."/>
            <person name="Ivanova N."/>
            <person name="Mavromatis K."/>
            <person name="Ovchinnikova G."/>
            <person name="Pati A."/>
            <person name="Chen A."/>
            <person name="Palaniappan K."/>
            <person name="Land M."/>
            <person name="Hauser L."/>
            <person name="Chang Y.J."/>
            <person name="Jeffries C.D."/>
            <person name="Detter J.C."/>
            <person name="Brettin T."/>
            <person name="Rohde M."/>
            <person name="Goker M."/>
            <person name="Bristow J."/>
            <person name="Eisen J.A."/>
            <person name="Markowitz V."/>
            <person name="Hugenholtz P."/>
            <person name="Kyrpides N.C."/>
            <person name="Klenk H.P."/>
            <person name="Chen F."/>
        </authorList>
    </citation>
    <scope>NUCLEOTIDE SEQUENCE [LARGE SCALE GENOMIC DNA]</scope>
    <source>
        <strain evidence="2">ATCC 700099 / DSM 44233 / CIP 104796 / JCM 9543 / NBRC 105858 / Y-104</strain>
    </source>
</reference>
<dbReference type="InParanoid" id="C8X9Q5"/>
<dbReference type="RefSeq" id="WP_015748092.1">
    <property type="nucleotide sequence ID" value="NC_013235.1"/>
</dbReference>
<gene>
    <name evidence="1" type="ordered locus">Namu_2872</name>
</gene>
<dbReference type="AlphaFoldDB" id="C8X9Q5"/>
<dbReference type="Proteomes" id="UP000002218">
    <property type="component" value="Chromosome"/>
</dbReference>
<dbReference type="OrthoDB" id="5244690at2"/>
<protein>
    <submittedName>
        <fullName evidence="1">Uncharacterized protein</fullName>
    </submittedName>
</protein>
<proteinExistence type="predicted"/>
<accession>C8X9Q5</accession>
<sequence>MDLSRLTLGYGFTRNSLSMSFRGALRLPEQLREDLDTADTIGAGVRLPRDTKLGFRFDIIPIPGPIPVVPLFEFDLDMRSDILPAVATGGRCEPSWDGLEMNIPGVVRVGLKHLAFAPMFGILPIPNIRFGGDVEVGNDSAGITVIVDEMFVLAGLLVQGWPPIPIPLLADPSTPYFDNVCVNVRLAGFGINVHLTRPFPKPSPMILFELIGLINDPMMPIDPAGELAGLMRASISDAFITLPESVRAILPDALGEIRKPLNAEINVGQLMTAVQATASTVGIVVDAITSAEPADVERAIRQVMADPPRIALGDVLAMLPPELRKTRVGGSLAGFDARVVVLLIEAGAPERLAAEFSLRDDPPAPAAPPAMQLGQQPSASELARYRPAMPADRTRRFDLDDPANSLFSGIEFAAFAAADIAAIPAHRNSGDPLRPVPAGVVIGARVSVFGRQRFRFMGYLFEDGSFGLVSAVDVGHIRLSVAGIGVELPFSVSGRLTLAGRHRRGGFYGFVSADGSGTWTIAPGVLRVELGLAGKPVHAEIHSAGTFALRGAGRILLFNGAVRIEGSIDISDTHCFVDGRFNWNTTSQVAGRPILALGLAVRGRVGPSSTFELGGAGTLTVLGNELLDVRGVVSHRGASVRARIDTKEWRIGGARIPCSVDMAIAGEINLAKRHKPTAFLEGAGSISVYGAQIVGRGGVTMGNDSFMTYVDGSLRWYDRQWLRGRVELGTAGITLSGHASLGLALTPSNLAGIELANLFFKLDVGATFRLDPAGGLVGFTIDGSWSLGASAPGTGQIFPLAAQRIEIGTDTGQLDKELISIGGFSLLPLRQMSGLTVPIPQFTPNYDDPPPVEIAVVDSVIGPILGFRWDAWNIGGVTDDNVRAKIPLGFSESTADVEIALPLDLSSSFKVALVWRSHHLQLKISRGNTQPQYHSL</sequence>
<dbReference type="HOGENOM" id="CLU_313046_0_0_11"/>
<dbReference type="KEGG" id="nml:Namu_2872"/>
<dbReference type="EMBL" id="CP001737">
    <property type="protein sequence ID" value="ACV79213.1"/>
    <property type="molecule type" value="Genomic_DNA"/>
</dbReference>
<reference evidence="2" key="1">
    <citation type="submission" date="2009-09" db="EMBL/GenBank/DDBJ databases">
        <title>The complete genome of Nakamurella multipartita DSM 44233.</title>
        <authorList>
            <consortium name="US DOE Joint Genome Institute (JGI-PGF)"/>
            <person name="Lucas S."/>
            <person name="Copeland A."/>
            <person name="Lapidus A."/>
            <person name="Glavina del Rio T."/>
            <person name="Dalin E."/>
            <person name="Tice H."/>
            <person name="Bruce D."/>
            <person name="Goodwin L."/>
            <person name="Pitluck S."/>
            <person name="Kyrpides N."/>
            <person name="Mavromatis K."/>
            <person name="Ivanova N."/>
            <person name="Ovchinnikova G."/>
            <person name="Sims D."/>
            <person name="Meincke L."/>
            <person name="Brettin T."/>
            <person name="Detter J.C."/>
            <person name="Han C."/>
            <person name="Larimer F."/>
            <person name="Land M."/>
            <person name="Hauser L."/>
            <person name="Markowitz V."/>
            <person name="Cheng J.-F."/>
            <person name="Hugenholtz P."/>
            <person name="Woyke T."/>
            <person name="Wu D."/>
            <person name="Klenk H.-P."/>
            <person name="Eisen J.A."/>
        </authorList>
    </citation>
    <scope>NUCLEOTIDE SEQUENCE [LARGE SCALE GENOMIC DNA]</scope>
    <source>
        <strain evidence="2">ATCC 700099 / DSM 44233 / CIP 104796 / JCM 9543 / NBRC 105858 / Y-104</strain>
    </source>
</reference>
<evidence type="ECO:0000313" key="2">
    <source>
        <dbReference type="Proteomes" id="UP000002218"/>
    </source>
</evidence>
<dbReference type="STRING" id="479431.Namu_2872"/>
<name>C8X9Q5_NAKMY</name>
<keyword evidence="2" id="KW-1185">Reference proteome</keyword>